<keyword evidence="5" id="KW-0805">Transcription regulation</keyword>
<dbReference type="GO" id="GO:0005634">
    <property type="term" value="C:nucleus"/>
    <property type="evidence" value="ECO:0007669"/>
    <property type="project" value="UniProtKB-SubCell"/>
</dbReference>
<feature type="region of interest" description="Disordered" evidence="10">
    <location>
        <begin position="314"/>
        <end position="339"/>
    </location>
</feature>
<dbReference type="GO" id="GO:0035167">
    <property type="term" value="P:larval lymph gland hemopoiesis"/>
    <property type="evidence" value="ECO:0007669"/>
    <property type="project" value="UniProtKB-ARBA"/>
</dbReference>
<keyword evidence="9" id="KW-0479">Metal-binding</keyword>
<evidence type="ECO:0000256" key="8">
    <source>
        <dbReference type="ARBA" id="ARBA00037382"/>
    </source>
</evidence>
<dbReference type="GO" id="GO:0048813">
    <property type="term" value="P:dendrite morphogenesis"/>
    <property type="evidence" value="ECO:0007669"/>
    <property type="project" value="UniProtKB-ARBA"/>
</dbReference>
<name>A0ABD2WUX3_9HYME</name>
<feature type="region of interest" description="Disordered" evidence="10">
    <location>
        <begin position="114"/>
        <end position="233"/>
    </location>
</feature>
<comment type="function">
    <text evidence="8">Putative transcription factor required for axon growth and guidance in the central and peripheral nervous systems. Repels CNS axons away from the midline by promoting the expression of the midline repellent sli and its receptor robo.</text>
</comment>
<evidence type="ECO:0000256" key="10">
    <source>
        <dbReference type="SAM" id="MobiDB-lite"/>
    </source>
</evidence>
<dbReference type="GO" id="GO:0007526">
    <property type="term" value="P:larval somatic muscle development"/>
    <property type="evidence" value="ECO:0007669"/>
    <property type="project" value="UniProtKB-ARBA"/>
</dbReference>
<keyword evidence="7" id="KW-0539">Nucleus</keyword>
<evidence type="ECO:0000256" key="6">
    <source>
        <dbReference type="ARBA" id="ARBA00023163"/>
    </source>
</evidence>
<dbReference type="Pfam" id="PF00651">
    <property type="entry name" value="BTB"/>
    <property type="match status" value="1"/>
</dbReference>
<dbReference type="InterPro" id="IPR013087">
    <property type="entry name" value="Znf_C2H2_type"/>
</dbReference>
<keyword evidence="3" id="KW-0221">Differentiation</keyword>
<organism evidence="13 14">
    <name type="scientific">Trichogramma kaykai</name>
    <dbReference type="NCBI Taxonomy" id="54128"/>
    <lineage>
        <taxon>Eukaryota</taxon>
        <taxon>Metazoa</taxon>
        <taxon>Ecdysozoa</taxon>
        <taxon>Arthropoda</taxon>
        <taxon>Hexapoda</taxon>
        <taxon>Insecta</taxon>
        <taxon>Pterygota</taxon>
        <taxon>Neoptera</taxon>
        <taxon>Endopterygota</taxon>
        <taxon>Hymenoptera</taxon>
        <taxon>Apocrita</taxon>
        <taxon>Proctotrupomorpha</taxon>
        <taxon>Chalcidoidea</taxon>
        <taxon>Trichogrammatidae</taxon>
        <taxon>Trichogramma</taxon>
    </lineage>
</organism>
<feature type="compositionally biased region" description="Polar residues" evidence="10">
    <location>
        <begin position="214"/>
        <end position="233"/>
    </location>
</feature>
<protein>
    <recommendedName>
        <fullName evidence="15">Longitudinals lacking protein</fullName>
    </recommendedName>
</protein>
<dbReference type="InterPro" id="IPR051095">
    <property type="entry name" value="Dros_DevTransReg"/>
</dbReference>
<keyword evidence="14" id="KW-1185">Reference proteome</keyword>
<dbReference type="GO" id="GO:0007464">
    <property type="term" value="P:R3/R4 cell fate commitment"/>
    <property type="evidence" value="ECO:0007669"/>
    <property type="project" value="UniProtKB-ARBA"/>
</dbReference>
<dbReference type="Gene3D" id="3.30.710.10">
    <property type="entry name" value="Potassium Channel Kv1.1, Chain A"/>
    <property type="match status" value="1"/>
</dbReference>
<dbReference type="GO" id="GO:0045476">
    <property type="term" value="P:nurse cell apoptotic process"/>
    <property type="evidence" value="ECO:0007669"/>
    <property type="project" value="UniProtKB-ARBA"/>
</dbReference>
<evidence type="ECO:0000256" key="1">
    <source>
        <dbReference type="ARBA" id="ARBA00004123"/>
    </source>
</evidence>
<feature type="domain" description="BTB" evidence="11">
    <location>
        <begin position="32"/>
        <end position="97"/>
    </location>
</feature>
<dbReference type="Pfam" id="PF00096">
    <property type="entry name" value="zf-C2H2"/>
    <property type="match status" value="2"/>
</dbReference>
<keyword evidence="6" id="KW-0804">Transcription</keyword>
<dbReference type="PANTHER" id="PTHR23110">
    <property type="entry name" value="BTB DOMAIN TRANSCRIPTION FACTOR"/>
    <property type="match status" value="1"/>
</dbReference>
<feature type="compositionally biased region" description="Polar residues" evidence="10">
    <location>
        <begin position="171"/>
        <end position="201"/>
    </location>
</feature>
<evidence type="ECO:0000256" key="4">
    <source>
        <dbReference type="ARBA" id="ARBA00022902"/>
    </source>
</evidence>
<feature type="compositionally biased region" description="Low complexity" evidence="10">
    <location>
        <begin position="372"/>
        <end position="387"/>
    </location>
</feature>
<dbReference type="InterPro" id="IPR011333">
    <property type="entry name" value="SKP1/BTB/POZ_sf"/>
</dbReference>
<evidence type="ECO:0000313" key="14">
    <source>
        <dbReference type="Proteomes" id="UP001627154"/>
    </source>
</evidence>
<sequence length="464" mass="50598">MDDETQFCLKWHNHQSTLIRNFDTLLESGTLVDCTLAAEGRYLKAHKVVLSACSPYFEGLLSEHYDKHPVFILKDVKFVELKAMMDYMYRGEVNISQNQLTALLKAAESLQIKGLSDSKTTGSSNNSTVAGRVEPKSTATSTSNAVTTAVDIPQGSSGLTIEKNNKVPRQRLTQTSANMSEGGASPQQVRGISSREGSVSPTRKRRARRRSLGNDESNSMENHEASNSSDVTASATVMAAPTVEDKSHAESADPIGRSALMQQLTKSNDDMLQMQMEKPEPTEDMIQPKSEYMEDQESVEDLTHLDDDMNDLNEMEQDNSRAGPSHDSSHPGLASWHITSDRSNAGVGAAGGAQGAEDAVFMNAHESNAAQRDSQASSTSPSRRSVSGGNGGGQDSDAGDQLRFRCLMCGRCYRSRSSLTRHSRYECGCLGARYTFACTLCGKLFCRPDHLKQHILNIHGTICK</sequence>
<evidence type="ECO:0000313" key="13">
    <source>
        <dbReference type="EMBL" id="KAL3396311.1"/>
    </source>
</evidence>
<feature type="compositionally biased region" description="Basic residues" evidence="10">
    <location>
        <begin position="202"/>
        <end position="211"/>
    </location>
</feature>
<dbReference type="CDD" id="cd18315">
    <property type="entry name" value="BTB_POZ_BAB-like"/>
    <property type="match status" value="1"/>
</dbReference>
<dbReference type="PANTHER" id="PTHR23110:SF111">
    <property type="entry name" value="LONGITUDINALS LACKING PROTEIN, ISOFORMS F_I_K_T"/>
    <property type="match status" value="1"/>
</dbReference>
<accession>A0ABD2WUX3</accession>
<dbReference type="AlphaFoldDB" id="A0ABD2WUX3"/>
<dbReference type="InterPro" id="IPR036236">
    <property type="entry name" value="Znf_C2H2_sf"/>
</dbReference>
<reference evidence="13 14" key="1">
    <citation type="journal article" date="2024" name="bioRxiv">
        <title>A reference genome for Trichogramma kaykai: A tiny desert-dwelling parasitoid wasp with competing sex-ratio distorters.</title>
        <authorList>
            <person name="Culotta J."/>
            <person name="Lindsey A.R."/>
        </authorList>
    </citation>
    <scope>NUCLEOTIDE SEQUENCE [LARGE SCALE GENOMIC DNA]</scope>
    <source>
        <strain evidence="13 14">KSX58</strain>
    </source>
</reference>
<keyword evidence="2" id="KW-0217">Developmental protein</keyword>
<evidence type="ECO:0000256" key="3">
    <source>
        <dbReference type="ARBA" id="ARBA00022782"/>
    </source>
</evidence>
<dbReference type="SUPFAM" id="SSF57667">
    <property type="entry name" value="beta-beta-alpha zinc fingers"/>
    <property type="match status" value="1"/>
</dbReference>
<dbReference type="InterPro" id="IPR000210">
    <property type="entry name" value="BTB/POZ_dom"/>
</dbReference>
<keyword evidence="9" id="KW-0863">Zinc-finger</keyword>
<evidence type="ECO:0000256" key="9">
    <source>
        <dbReference type="PROSITE-ProRule" id="PRU00042"/>
    </source>
</evidence>
<feature type="compositionally biased region" description="Polar residues" evidence="10">
    <location>
        <begin position="117"/>
        <end position="129"/>
    </location>
</feature>
<evidence type="ECO:0000259" key="12">
    <source>
        <dbReference type="PROSITE" id="PS50157"/>
    </source>
</evidence>
<evidence type="ECO:0008006" key="15">
    <source>
        <dbReference type="Google" id="ProtNLM"/>
    </source>
</evidence>
<gene>
    <name evidence="13" type="ORF">TKK_009726</name>
</gene>
<feature type="domain" description="C2H2-type" evidence="12">
    <location>
        <begin position="404"/>
        <end position="428"/>
    </location>
</feature>
<feature type="compositionally biased region" description="Low complexity" evidence="10">
    <location>
        <begin position="137"/>
        <end position="150"/>
    </location>
</feature>
<comment type="caution">
    <text evidence="13">The sequence shown here is derived from an EMBL/GenBank/DDBJ whole genome shotgun (WGS) entry which is preliminary data.</text>
</comment>
<dbReference type="EMBL" id="JBJJXI010000072">
    <property type="protein sequence ID" value="KAL3396311.1"/>
    <property type="molecule type" value="Genomic_DNA"/>
</dbReference>
<dbReference type="Proteomes" id="UP001627154">
    <property type="component" value="Unassembled WGS sequence"/>
</dbReference>
<dbReference type="FunFam" id="3.30.710.10:FF:000091">
    <property type="entry name" value="Lola, isoform F"/>
    <property type="match status" value="1"/>
</dbReference>
<evidence type="ECO:0000256" key="5">
    <source>
        <dbReference type="ARBA" id="ARBA00023015"/>
    </source>
</evidence>
<dbReference type="GO" id="GO:0008406">
    <property type="term" value="P:gonad development"/>
    <property type="evidence" value="ECO:0007669"/>
    <property type="project" value="UniProtKB-ARBA"/>
</dbReference>
<keyword evidence="9" id="KW-0862">Zinc</keyword>
<evidence type="ECO:0000259" key="11">
    <source>
        <dbReference type="PROSITE" id="PS50097"/>
    </source>
</evidence>
<dbReference type="GO" id="GO:0045467">
    <property type="term" value="P:R7 cell development"/>
    <property type="evidence" value="ECO:0007669"/>
    <property type="project" value="UniProtKB-ARBA"/>
</dbReference>
<dbReference type="PROSITE" id="PS50157">
    <property type="entry name" value="ZINC_FINGER_C2H2_2"/>
    <property type="match status" value="2"/>
</dbReference>
<dbReference type="GO" id="GO:0006355">
    <property type="term" value="P:regulation of DNA-templated transcription"/>
    <property type="evidence" value="ECO:0007669"/>
    <property type="project" value="UniProtKB-ARBA"/>
</dbReference>
<feature type="domain" description="C2H2-type" evidence="12">
    <location>
        <begin position="436"/>
        <end position="459"/>
    </location>
</feature>
<dbReference type="PROSITE" id="PS00028">
    <property type="entry name" value="ZINC_FINGER_C2H2_1"/>
    <property type="match status" value="1"/>
</dbReference>
<dbReference type="GO" id="GO:0008270">
    <property type="term" value="F:zinc ion binding"/>
    <property type="evidence" value="ECO:0007669"/>
    <property type="project" value="UniProtKB-KW"/>
</dbReference>
<dbReference type="SMART" id="SM00355">
    <property type="entry name" value="ZnF_C2H2"/>
    <property type="match status" value="2"/>
</dbReference>
<dbReference type="Gene3D" id="3.30.160.60">
    <property type="entry name" value="Classic Zinc Finger"/>
    <property type="match status" value="1"/>
</dbReference>
<evidence type="ECO:0000256" key="2">
    <source>
        <dbReference type="ARBA" id="ARBA00022473"/>
    </source>
</evidence>
<dbReference type="SUPFAM" id="SSF54695">
    <property type="entry name" value="POZ domain"/>
    <property type="match status" value="1"/>
</dbReference>
<proteinExistence type="predicted"/>
<dbReference type="PROSITE" id="PS50097">
    <property type="entry name" value="BTB"/>
    <property type="match status" value="1"/>
</dbReference>
<dbReference type="SMART" id="SM00225">
    <property type="entry name" value="BTB"/>
    <property type="match status" value="1"/>
</dbReference>
<keyword evidence="4" id="KW-0524">Neurogenesis</keyword>
<comment type="subcellular location">
    <subcellularLocation>
        <location evidence="1">Nucleus</location>
    </subcellularLocation>
</comment>
<dbReference type="GO" id="GO:0016199">
    <property type="term" value="P:axon midline choice point recognition"/>
    <property type="evidence" value="ECO:0007669"/>
    <property type="project" value="UniProtKB-ARBA"/>
</dbReference>
<feature type="region of interest" description="Disordered" evidence="10">
    <location>
        <begin position="367"/>
        <end position="396"/>
    </location>
</feature>
<evidence type="ECO:0000256" key="7">
    <source>
        <dbReference type="ARBA" id="ARBA00023242"/>
    </source>
</evidence>